<feature type="compositionally biased region" description="Gly residues" evidence="1">
    <location>
        <begin position="196"/>
        <end position="205"/>
    </location>
</feature>
<feature type="compositionally biased region" description="Basic residues" evidence="1">
    <location>
        <begin position="432"/>
        <end position="444"/>
    </location>
</feature>
<evidence type="ECO:0000256" key="1">
    <source>
        <dbReference type="SAM" id="MobiDB-lite"/>
    </source>
</evidence>
<reference evidence="2" key="1">
    <citation type="submission" date="2013-07" db="EMBL/GenBank/DDBJ databases">
        <title>The Genome Sequence of Cryptococcus dejecticola CBS10117.</title>
        <authorList>
            <consortium name="The Broad Institute Genome Sequencing Platform"/>
            <person name="Cuomo C."/>
            <person name="Litvintseva A."/>
            <person name="Chen Y."/>
            <person name="Heitman J."/>
            <person name="Sun S."/>
            <person name="Springer D."/>
            <person name="Dromer F."/>
            <person name="Young S.K."/>
            <person name="Zeng Q."/>
            <person name="Gargeya S."/>
            <person name="Fitzgerald M."/>
            <person name="Abouelleil A."/>
            <person name="Alvarado L."/>
            <person name="Berlin A.M."/>
            <person name="Chapman S.B."/>
            <person name="Dewar J."/>
            <person name="Goldberg J."/>
            <person name="Griggs A."/>
            <person name="Gujja S."/>
            <person name="Hansen M."/>
            <person name="Howarth C."/>
            <person name="Imamovic A."/>
            <person name="Larimer J."/>
            <person name="McCowan C."/>
            <person name="Murphy C."/>
            <person name="Pearson M."/>
            <person name="Priest M."/>
            <person name="Roberts A."/>
            <person name="Saif S."/>
            <person name="Shea T."/>
            <person name="Sykes S."/>
            <person name="Wortman J."/>
            <person name="Nusbaum C."/>
            <person name="Birren B."/>
        </authorList>
    </citation>
    <scope>NUCLEOTIDE SEQUENCE [LARGE SCALE GENOMIC DNA]</scope>
    <source>
        <strain evidence="2">CBS 10117</strain>
    </source>
</reference>
<feature type="compositionally biased region" description="Gly residues" evidence="1">
    <location>
        <begin position="300"/>
        <end position="319"/>
    </location>
</feature>
<dbReference type="KEGG" id="kdj:28970196"/>
<reference evidence="3" key="2">
    <citation type="submission" date="2013-07" db="EMBL/GenBank/DDBJ databases">
        <authorList>
            <consortium name="The Broad Institute Genome Sequencing Platform"/>
            <person name="Cuomo C."/>
            <person name="Litvintseva A."/>
            <person name="Chen Y."/>
            <person name="Heitman J."/>
            <person name="Sun S."/>
            <person name="Springer D."/>
            <person name="Dromer F."/>
            <person name="Young S.K."/>
            <person name="Zeng Q."/>
            <person name="Gargeya S."/>
            <person name="Fitzgerald M."/>
            <person name="Abouelleil A."/>
            <person name="Alvarado L."/>
            <person name="Berlin A.M."/>
            <person name="Chapman S.B."/>
            <person name="Dewar J."/>
            <person name="Goldberg J."/>
            <person name="Griggs A."/>
            <person name="Gujja S."/>
            <person name="Hansen M."/>
            <person name="Howarth C."/>
            <person name="Imamovic A."/>
            <person name="Larimer J."/>
            <person name="McCowan C."/>
            <person name="Murphy C."/>
            <person name="Pearson M."/>
            <person name="Priest M."/>
            <person name="Roberts A."/>
            <person name="Saif S."/>
            <person name="Shea T."/>
            <person name="Sykes S."/>
            <person name="Wortman J."/>
            <person name="Nusbaum C."/>
            <person name="Birren B."/>
        </authorList>
    </citation>
    <scope>NUCLEOTIDE SEQUENCE</scope>
    <source>
        <strain evidence="3">CBS 10117</strain>
    </source>
</reference>
<feature type="region of interest" description="Disordered" evidence="1">
    <location>
        <begin position="429"/>
        <end position="483"/>
    </location>
</feature>
<dbReference type="RefSeq" id="XP_018260781.1">
    <property type="nucleotide sequence ID" value="XM_018409778.1"/>
</dbReference>
<dbReference type="EMBL" id="KI894034">
    <property type="protein sequence ID" value="OBR82939.1"/>
    <property type="molecule type" value="Genomic_DNA"/>
</dbReference>
<name>A0A1A5ZYQ9_9TREE</name>
<keyword evidence="4" id="KW-1185">Reference proteome</keyword>
<dbReference type="VEuPathDB" id="FungiDB:I303_06497"/>
<dbReference type="AlphaFoldDB" id="A0A1A5ZYQ9"/>
<feature type="compositionally biased region" description="Low complexity" evidence="1">
    <location>
        <begin position="1"/>
        <end position="17"/>
    </location>
</feature>
<reference evidence="3" key="3">
    <citation type="submission" date="2024-02" db="EMBL/GenBank/DDBJ databases">
        <title>Comparative genomics of Cryptococcus and Kwoniella reveals pathogenesis evolution and contrasting modes of karyotype evolution via chromosome fusion or intercentromeric recombination.</title>
        <authorList>
            <person name="Coelho M.A."/>
            <person name="David-Palma M."/>
            <person name="Shea T."/>
            <person name="Bowers K."/>
            <person name="McGinley-Smith S."/>
            <person name="Mohammad A.W."/>
            <person name="Gnirke A."/>
            <person name="Yurkov A.M."/>
            <person name="Nowrousian M."/>
            <person name="Sun S."/>
            <person name="Cuomo C.A."/>
            <person name="Heitman J."/>
        </authorList>
    </citation>
    <scope>NUCLEOTIDE SEQUENCE</scope>
    <source>
        <strain evidence="3">CBS 10117</strain>
    </source>
</reference>
<feature type="compositionally biased region" description="Basic residues" evidence="1">
    <location>
        <begin position="456"/>
        <end position="465"/>
    </location>
</feature>
<feature type="compositionally biased region" description="Basic residues" evidence="1">
    <location>
        <begin position="211"/>
        <end position="230"/>
    </location>
</feature>
<dbReference type="EMBL" id="CP144538">
    <property type="protein sequence ID" value="WWC64486.1"/>
    <property type="molecule type" value="Genomic_DNA"/>
</dbReference>
<protein>
    <submittedName>
        <fullName evidence="2">Uncharacterized protein</fullName>
    </submittedName>
</protein>
<evidence type="ECO:0000313" key="3">
    <source>
        <dbReference type="EMBL" id="WWC64486.1"/>
    </source>
</evidence>
<evidence type="ECO:0000313" key="4">
    <source>
        <dbReference type="Proteomes" id="UP000078595"/>
    </source>
</evidence>
<feature type="compositionally biased region" description="Basic residues" evidence="1">
    <location>
        <begin position="113"/>
        <end position="122"/>
    </location>
</feature>
<feature type="region of interest" description="Disordered" evidence="1">
    <location>
        <begin position="83"/>
        <end position="359"/>
    </location>
</feature>
<dbReference type="GeneID" id="28970196"/>
<feature type="compositionally biased region" description="Basic residues" evidence="1">
    <location>
        <begin position="331"/>
        <end position="343"/>
    </location>
</feature>
<accession>A0A1A5ZYQ9</accession>
<feature type="compositionally biased region" description="Low complexity" evidence="1">
    <location>
        <begin position="261"/>
        <end position="271"/>
    </location>
</feature>
<feature type="compositionally biased region" description="Basic and acidic residues" evidence="1">
    <location>
        <begin position="231"/>
        <end position="241"/>
    </location>
</feature>
<organism evidence="2">
    <name type="scientific">Kwoniella dejecticola CBS 10117</name>
    <dbReference type="NCBI Taxonomy" id="1296121"/>
    <lineage>
        <taxon>Eukaryota</taxon>
        <taxon>Fungi</taxon>
        <taxon>Dikarya</taxon>
        <taxon>Basidiomycota</taxon>
        <taxon>Agaricomycotina</taxon>
        <taxon>Tremellomycetes</taxon>
        <taxon>Tremellales</taxon>
        <taxon>Cryptococcaceae</taxon>
        <taxon>Kwoniella</taxon>
    </lineage>
</organism>
<feature type="region of interest" description="Disordered" evidence="1">
    <location>
        <begin position="1"/>
        <end position="60"/>
    </location>
</feature>
<proteinExistence type="predicted"/>
<dbReference type="Proteomes" id="UP000078595">
    <property type="component" value="Chromosome 9"/>
</dbReference>
<gene>
    <name evidence="2" type="ORF">I303_06497</name>
    <name evidence="3" type="ORF">I303_107096</name>
</gene>
<sequence length="483" mass="52836">MQITNNANTDAAQATVASKEDIAPSSDRAGSITPSTELENTELHNNNTSVPNEEGPELGHRDDIATQFAHMSLYIPYLRFHPYSPPAGERHPQPSPPRSQEQVGETPQDPPPRRHHQHHHGLPRGGPGSFDDPRLQFDLPPYYPGRHRGRFSFPPPSSEHGRHGHSRFQGPPPPPGFEGEFEPFFFGPFPHPPHGRGMGRPGRGRGAPARDHHHKPNGPHGPRNHRKHRQDKPSRDDEPEKVTSPPRQSDIDEAVADEVISLSSKSQYESVSESDSEPLPEDQSYGHGPHRYHRGPPRGMIGGRGRGGMGVGGGRGRGGQFPSFPMPGHHFEHHFHFHGHGHGRGQGPLNPDSEIGFGPDFAPEYGCSGGFGGRGMPPFGRRAPPPPPPFDFDEEHNLRFMGGRGPHGIFGRHGGPGVPPPFSEFDEPHMRREGHHGVPHHHSRQGPPPFDMPHGMRGRGGHARGRGGFGFPGGFGNSMPIFA</sequence>
<evidence type="ECO:0000313" key="2">
    <source>
        <dbReference type="EMBL" id="OBR82939.1"/>
    </source>
</evidence>
<feature type="compositionally biased region" description="Gly residues" evidence="1">
    <location>
        <begin position="466"/>
        <end position="476"/>
    </location>
</feature>